<name>A0ABX1GA57_9GAMM</name>
<dbReference type="EMBL" id="JAAWWK010000001">
    <property type="protein sequence ID" value="NKI16041.1"/>
    <property type="molecule type" value="Genomic_DNA"/>
</dbReference>
<dbReference type="PROSITE" id="PS52016">
    <property type="entry name" value="TONB_DEPENDENT_REC_3"/>
    <property type="match status" value="1"/>
</dbReference>
<keyword evidence="9 11" id="KW-0472">Membrane</keyword>
<evidence type="ECO:0000256" key="4">
    <source>
        <dbReference type="ARBA" id="ARBA00022496"/>
    </source>
</evidence>
<evidence type="ECO:0000256" key="8">
    <source>
        <dbReference type="ARBA" id="ARBA00023077"/>
    </source>
</evidence>
<keyword evidence="5 11" id="KW-0812">Transmembrane</keyword>
<dbReference type="InterPro" id="IPR012910">
    <property type="entry name" value="Plug_dom"/>
</dbReference>
<dbReference type="InterPro" id="IPR000531">
    <property type="entry name" value="Beta-barrel_TonB"/>
</dbReference>
<comment type="caution">
    <text evidence="15">The sequence shown here is derived from an EMBL/GenBank/DDBJ whole genome shotgun (WGS) entry which is preliminary data.</text>
</comment>
<dbReference type="InterPro" id="IPR036942">
    <property type="entry name" value="Beta-barrel_TonB_sf"/>
</dbReference>
<evidence type="ECO:0000256" key="7">
    <source>
        <dbReference type="ARBA" id="ARBA00023065"/>
    </source>
</evidence>
<evidence type="ECO:0000256" key="2">
    <source>
        <dbReference type="ARBA" id="ARBA00022448"/>
    </source>
</evidence>
<comment type="similarity">
    <text evidence="11 12">Belongs to the TonB-dependent receptor family.</text>
</comment>
<keyword evidence="4" id="KW-0410">Iron transport</keyword>
<evidence type="ECO:0000313" key="15">
    <source>
        <dbReference type="EMBL" id="NKI16041.1"/>
    </source>
</evidence>
<evidence type="ECO:0000313" key="16">
    <source>
        <dbReference type="Proteomes" id="UP000765845"/>
    </source>
</evidence>
<keyword evidence="7" id="KW-0406">Ion transport</keyword>
<dbReference type="Gene3D" id="2.40.170.20">
    <property type="entry name" value="TonB-dependent receptor, beta-barrel domain"/>
    <property type="match status" value="1"/>
</dbReference>
<keyword evidence="10 11" id="KW-0998">Cell outer membrane</keyword>
<keyword evidence="8 12" id="KW-0798">TonB box</keyword>
<evidence type="ECO:0000256" key="12">
    <source>
        <dbReference type="RuleBase" id="RU003357"/>
    </source>
</evidence>
<proteinExistence type="inferred from homology"/>
<keyword evidence="3 11" id="KW-1134">Transmembrane beta strand</keyword>
<sequence length="769" mass="83943">MESRLGTAPEPFTDSAPKPVSERAIPGIIFATVLLSASVVIAQETSPINSDTPKIRNRLLEEVVVTAQKREENIQDVPISIQAFSGDLLAAKGINDPIDLPTITPGMTYSAITGFTLVYIRGVGSDVFLPNGEASVATYVDGVYFPLNAGLAQSFGSIERLEILKGPQGTLFGRNTTGGAINVTTKSPTEEFTAELSGSYARFEDIRFSANVGGPITESLMANIGIIANRSENYYKNEGPPIEGKLEDAKEDGLRAKLLWMPTDELEILLTYYALSSETSKFNMTVAEAKPAGATAGVAPASSPYHDHTDAPQYSTTDVSVGILNIEYDLGWATFKSISGWQDTQYFTLTDFDGSNMPIAAFDGTAILKSFSQEIQLLSTDAPEWLEWIVGAYYMDVSEASFNPQLAPFSTDSIYVSIPPLGDALSDLDLIPQSTLQMFGLMKTKSTSVFGQATWAMTDTLSLTLGGRYQEEERAISETSSVMEFDDDPQSQTICCNPSSFSEEETNFSPKATLDYAPNDSLLIYTTWAKGYKSGTFNLVNILVPSNYVHPEVVTSYEFGVKSELFDSAVRLNAAIFHNEVQNSQQQFISLFSGGITQLENAGGLEIEGAEFDLTWHITDQLAFNAGAAYLDGVYTDFKNASGYEPGTGTYTNTLDLTGNSTVRTPEWSANASLSYTFAVPGGTLESVVDGYYNSGYFYDTQNVAEQPEYYLINARFSYFHEDTGIRFTVFGKNLNDELYYYNRYQTDFGTLGTVAPPMSAGAKLEWAY</sequence>
<dbReference type="Proteomes" id="UP000765845">
    <property type="component" value="Unassembled WGS sequence"/>
</dbReference>
<dbReference type="Pfam" id="PF07715">
    <property type="entry name" value="Plug"/>
    <property type="match status" value="1"/>
</dbReference>
<dbReference type="PANTHER" id="PTHR32552">
    <property type="entry name" value="FERRICHROME IRON RECEPTOR-RELATED"/>
    <property type="match status" value="1"/>
</dbReference>
<dbReference type="Pfam" id="PF00593">
    <property type="entry name" value="TonB_dep_Rec_b-barrel"/>
    <property type="match status" value="1"/>
</dbReference>
<gene>
    <name evidence="15" type="ORF">HCU74_01285</name>
</gene>
<evidence type="ECO:0000256" key="1">
    <source>
        <dbReference type="ARBA" id="ARBA00004571"/>
    </source>
</evidence>
<reference evidence="15 16" key="1">
    <citation type="submission" date="2020-04" db="EMBL/GenBank/DDBJ databases">
        <authorList>
            <person name="Yoon J."/>
        </authorList>
    </citation>
    <scope>NUCLEOTIDE SEQUENCE [LARGE SCALE GENOMIC DNA]</scope>
    <source>
        <strain evidence="15 16">KMU-166</strain>
    </source>
</reference>
<keyword evidence="2 11" id="KW-0813">Transport</keyword>
<evidence type="ECO:0000259" key="13">
    <source>
        <dbReference type="Pfam" id="PF00593"/>
    </source>
</evidence>
<protein>
    <submittedName>
        <fullName evidence="15">TonB-dependent receptor</fullName>
    </submittedName>
</protein>
<dbReference type="SUPFAM" id="SSF56935">
    <property type="entry name" value="Porins"/>
    <property type="match status" value="1"/>
</dbReference>
<organism evidence="15 16">
    <name type="scientific">Spongiibacter thalassae</name>
    <dbReference type="NCBI Taxonomy" id="2721624"/>
    <lineage>
        <taxon>Bacteria</taxon>
        <taxon>Pseudomonadati</taxon>
        <taxon>Pseudomonadota</taxon>
        <taxon>Gammaproteobacteria</taxon>
        <taxon>Cellvibrionales</taxon>
        <taxon>Spongiibacteraceae</taxon>
        <taxon>Spongiibacter</taxon>
    </lineage>
</organism>
<feature type="domain" description="TonB-dependent receptor-like beta-barrel" evidence="13">
    <location>
        <begin position="303"/>
        <end position="735"/>
    </location>
</feature>
<evidence type="ECO:0000256" key="10">
    <source>
        <dbReference type="ARBA" id="ARBA00023237"/>
    </source>
</evidence>
<accession>A0ABX1GA57</accession>
<comment type="subcellular location">
    <subcellularLocation>
        <location evidence="1 11">Cell outer membrane</location>
        <topology evidence="1 11">Multi-pass membrane protein</topology>
    </subcellularLocation>
</comment>
<dbReference type="PANTHER" id="PTHR32552:SF81">
    <property type="entry name" value="TONB-DEPENDENT OUTER MEMBRANE RECEPTOR"/>
    <property type="match status" value="1"/>
</dbReference>
<evidence type="ECO:0000256" key="6">
    <source>
        <dbReference type="ARBA" id="ARBA00023004"/>
    </source>
</evidence>
<keyword evidence="16" id="KW-1185">Reference proteome</keyword>
<evidence type="ECO:0000256" key="5">
    <source>
        <dbReference type="ARBA" id="ARBA00022692"/>
    </source>
</evidence>
<evidence type="ECO:0000256" key="11">
    <source>
        <dbReference type="PROSITE-ProRule" id="PRU01360"/>
    </source>
</evidence>
<keyword evidence="15" id="KW-0675">Receptor</keyword>
<dbReference type="InterPro" id="IPR039426">
    <property type="entry name" value="TonB-dep_rcpt-like"/>
</dbReference>
<keyword evidence="6" id="KW-0408">Iron</keyword>
<evidence type="ECO:0000256" key="9">
    <source>
        <dbReference type="ARBA" id="ARBA00023136"/>
    </source>
</evidence>
<feature type="domain" description="TonB-dependent receptor plug" evidence="14">
    <location>
        <begin position="74"/>
        <end position="180"/>
    </location>
</feature>
<evidence type="ECO:0000259" key="14">
    <source>
        <dbReference type="Pfam" id="PF07715"/>
    </source>
</evidence>
<evidence type="ECO:0000256" key="3">
    <source>
        <dbReference type="ARBA" id="ARBA00022452"/>
    </source>
</evidence>
<dbReference type="RefSeq" id="WP_168448585.1">
    <property type="nucleotide sequence ID" value="NZ_JAAWWK010000001.1"/>
</dbReference>